<feature type="domain" description="Methyltransferase small" evidence="6">
    <location>
        <begin position="88"/>
        <end position="170"/>
    </location>
</feature>
<organism evidence="8">
    <name type="scientific">uncultured Acidimicrobiales bacterium</name>
    <dbReference type="NCBI Taxonomy" id="310071"/>
    <lineage>
        <taxon>Bacteria</taxon>
        <taxon>Bacillati</taxon>
        <taxon>Actinomycetota</taxon>
        <taxon>Acidimicrobiia</taxon>
        <taxon>Acidimicrobiales</taxon>
        <taxon>environmental samples</taxon>
    </lineage>
</organism>
<dbReference type="SUPFAM" id="SSF53335">
    <property type="entry name" value="S-adenosyl-L-methionine-dependent methyltransferases"/>
    <property type="match status" value="1"/>
</dbReference>
<dbReference type="EC" id="2.1.1.297" evidence="1"/>
<dbReference type="CDD" id="cd02440">
    <property type="entry name" value="AdoMet_MTases"/>
    <property type="match status" value="1"/>
</dbReference>
<evidence type="ECO:0000256" key="4">
    <source>
        <dbReference type="ARBA" id="ARBA00022691"/>
    </source>
</evidence>
<dbReference type="GO" id="GO:0032259">
    <property type="term" value="P:methylation"/>
    <property type="evidence" value="ECO:0007669"/>
    <property type="project" value="UniProtKB-KW"/>
</dbReference>
<evidence type="ECO:0000256" key="3">
    <source>
        <dbReference type="ARBA" id="ARBA00022679"/>
    </source>
</evidence>
<dbReference type="NCBIfam" id="TIGR03534">
    <property type="entry name" value="RF_mod_PrmC"/>
    <property type="match status" value="1"/>
</dbReference>
<evidence type="ECO:0000256" key="5">
    <source>
        <dbReference type="ARBA" id="ARBA00048391"/>
    </source>
</evidence>
<comment type="catalytic activity">
    <reaction evidence="5">
        <text>L-glutaminyl-[peptide chain release factor] + S-adenosyl-L-methionine = N(5)-methyl-L-glutaminyl-[peptide chain release factor] + S-adenosyl-L-homocysteine + H(+)</text>
        <dbReference type="Rhea" id="RHEA:42896"/>
        <dbReference type="Rhea" id="RHEA-COMP:10271"/>
        <dbReference type="Rhea" id="RHEA-COMP:10272"/>
        <dbReference type="ChEBI" id="CHEBI:15378"/>
        <dbReference type="ChEBI" id="CHEBI:30011"/>
        <dbReference type="ChEBI" id="CHEBI:57856"/>
        <dbReference type="ChEBI" id="CHEBI:59789"/>
        <dbReference type="ChEBI" id="CHEBI:61891"/>
        <dbReference type="EC" id="2.1.1.297"/>
    </reaction>
</comment>
<reference evidence="8" key="1">
    <citation type="submission" date="2020-02" db="EMBL/GenBank/DDBJ databases">
        <authorList>
            <person name="Meier V. D."/>
        </authorList>
    </citation>
    <scope>NUCLEOTIDE SEQUENCE</scope>
    <source>
        <strain evidence="8">AVDCRST_MAG10</strain>
    </source>
</reference>
<protein>
    <recommendedName>
        <fullName evidence="1">peptide chain release factor N(5)-glutamine methyltransferase</fullName>
        <ecNumber evidence="1">2.1.1.297</ecNumber>
    </recommendedName>
</protein>
<dbReference type="InterPro" id="IPR007848">
    <property type="entry name" value="Small_mtfrase_dom"/>
</dbReference>
<dbReference type="InterPro" id="IPR004556">
    <property type="entry name" value="HemK-like"/>
</dbReference>
<dbReference type="AlphaFoldDB" id="A0A6J4IS95"/>
<proteinExistence type="predicted"/>
<evidence type="ECO:0000259" key="6">
    <source>
        <dbReference type="Pfam" id="PF05175"/>
    </source>
</evidence>
<evidence type="ECO:0000259" key="7">
    <source>
        <dbReference type="Pfam" id="PF17827"/>
    </source>
</evidence>
<dbReference type="Gene3D" id="1.10.8.10">
    <property type="entry name" value="DNA helicase RuvA subunit, C-terminal domain"/>
    <property type="match status" value="1"/>
</dbReference>
<dbReference type="EMBL" id="CADCTB010000166">
    <property type="protein sequence ID" value="CAA9260555.1"/>
    <property type="molecule type" value="Genomic_DNA"/>
</dbReference>
<name>A0A6J4IS95_9ACTN</name>
<dbReference type="PANTHER" id="PTHR18895:SF74">
    <property type="entry name" value="MTRF1L RELEASE FACTOR GLUTAMINE METHYLTRANSFERASE"/>
    <property type="match status" value="1"/>
</dbReference>
<accession>A0A6J4IS95</accession>
<dbReference type="PROSITE" id="PS00092">
    <property type="entry name" value="N6_MTASE"/>
    <property type="match status" value="1"/>
</dbReference>
<dbReference type="InterPro" id="IPR029063">
    <property type="entry name" value="SAM-dependent_MTases_sf"/>
</dbReference>
<evidence type="ECO:0000256" key="1">
    <source>
        <dbReference type="ARBA" id="ARBA00012771"/>
    </source>
</evidence>
<dbReference type="InterPro" id="IPR040758">
    <property type="entry name" value="PrmC_N"/>
</dbReference>
<dbReference type="Pfam" id="PF17827">
    <property type="entry name" value="PrmC_N"/>
    <property type="match status" value="1"/>
</dbReference>
<dbReference type="Pfam" id="PF05175">
    <property type="entry name" value="MTS"/>
    <property type="match status" value="1"/>
</dbReference>
<dbReference type="InterPro" id="IPR002052">
    <property type="entry name" value="DNA_methylase_N6_adenine_CS"/>
</dbReference>
<feature type="domain" description="Release factor glutamine methyltransferase N-terminal" evidence="7">
    <location>
        <begin position="2"/>
        <end position="47"/>
    </location>
</feature>
<dbReference type="Gene3D" id="3.40.50.150">
    <property type="entry name" value="Vaccinia Virus protein VP39"/>
    <property type="match status" value="1"/>
</dbReference>
<dbReference type="GO" id="GO:0003676">
    <property type="term" value="F:nucleic acid binding"/>
    <property type="evidence" value="ECO:0007669"/>
    <property type="project" value="InterPro"/>
</dbReference>
<evidence type="ECO:0000256" key="2">
    <source>
        <dbReference type="ARBA" id="ARBA00022603"/>
    </source>
</evidence>
<keyword evidence="4" id="KW-0949">S-adenosyl-L-methionine</keyword>
<dbReference type="InterPro" id="IPR050320">
    <property type="entry name" value="N5-glutamine_MTase"/>
</dbReference>
<gene>
    <name evidence="8" type="ORF">AVDCRST_MAG10-2727</name>
</gene>
<dbReference type="NCBIfam" id="TIGR00536">
    <property type="entry name" value="hemK_fam"/>
    <property type="match status" value="1"/>
</dbReference>
<keyword evidence="3 8" id="KW-0808">Transferase</keyword>
<keyword evidence="2 8" id="KW-0489">Methyltransferase</keyword>
<sequence length="259" mass="27845">MLERASGLDRAGLIPRLADPVPSRTVDFVEGMVERRRRGEPLQYVLGLWSFRRLELVVDRRVLIPRPETEMVVEVALAELARLDPARPLVVDLGTGSGAIAISMALEAPAARVWGTDRSEEALAVARANLAGMGGRVAPRVRLAVGDWFAALPRELRRRFDLIVANPPYVGADEVLPPEVADWEPAGALVAGPTGLEAVAAILDGAPTWLRRPGAVVVEIAPHQAGRAFELACDAGFPEVDVHPDLAGRPRALVGRLPE</sequence>
<dbReference type="PANTHER" id="PTHR18895">
    <property type="entry name" value="HEMK METHYLTRANSFERASE"/>
    <property type="match status" value="1"/>
</dbReference>
<dbReference type="GO" id="GO:0102559">
    <property type="term" value="F:peptide chain release factor N(5)-glutamine methyltransferase activity"/>
    <property type="evidence" value="ECO:0007669"/>
    <property type="project" value="UniProtKB-EC"/>
</dbReference>
<evidence type="ECO:0000313" key="8">
    <source>
        <dbReference type="EMBL" id="CAA9260555.1"/>
    </source>
</evidence>
<dbReference type="InterPro" id="IPR019874">
    <property type="entry name" value="RF_methyltr_PrmC"/>
</dbReference>